<feature type="non-terminal residue" evidence="1">
    <location>
        <position position="1"/>
    </location>
</feature>
<organism evidence="1 2">
    <name type="scientific">Kibdelosporangium lantanae</name>
    <dbReference type="NCBI Taxonomy" id="1497396"/>
    <lineage>
        <taxon>Bacteria</taxon>
        <taxon>Bacillati</taxon>
        <taxon>Actinomycetota</taxon>
        <taxon>Actinomycetes</taxon>
        <taxon>Pseudonocardiales</taxon>
        <taxon>Pseudonocardiaceae</taxon>
        <taxon>Kibdelosporangium</taxon>
    </lineage>
</organism>
<name>A0ABW3MF79_9PSEU</name>
<proteinExistence type="predicted"/>
<reference evidence="2" key="1">
    <citation type="journal article" date="2019" name="Int. J. Syst. Evol. Microbiol.">
        <title>The Global Catalogue of Microorganisms (GCM) 10K type strain sequencing project: providing services to taxonomists for standard genome sequencing and annotation.</title>
        <authorList>
            <consortium name="The Broad Institute Genomics Platform"/>
            <consortium name="The Broad Institute Genome Sequencing Center for Infectious Disease"/>
            <person name="Wu L."/>
            <person name="Ma J."/>
        </authorList>
    </citation>
    <scope>NUCLEOTIDE SEQUENCE [LARGE SCALE GENOMIC DNA]</scope>
    <source>
        <strain evidence="2">JCM 31486</strain>
    </source>
</reference>
<gene>
    <name evidence="1" type="ORF">ACFQ1S_23585</name>
</gene>
<dbReference type="EMBL" id="JBHTIS010001515">
    <property type="protein sequence ID" value="MFD1048305.1"/>
    <property type="molecule type" value="Genomic_DNA"/>
</dbReference>
<evidence type="ECO:0000313" key="1">
    <source>
        <dbReference type="EMBL" id="MFD1048305.1"/>
    </source>
</evidence>
<comment type="caution">
    <text evidence="1">The sequence shown here is derived from an EMBL/GenBank/DDBJ whole genome shotgun (WGS) entry which is preliminary data.</text>
</comment>
<keyword evidence="2" id="KW-1185">Reference proteome</keyword>
<dbReference type="Proteomes" id="UP001597045">
    <property type="component" value="Unassembled WGS sequence"/>
</dbReference>
<accession>A0ABW3MF79</accession>
<evidence type="ECO:0008006" key="3">
    <source>
        <dbReference type="Google" id="ProtNLM"/>
    </source>
</evidence>
<sequence>AFDLLVGADGGEHVNGILDPAGEVWVVHVAAPPNPASIEVPAGQKAPVYTHFTVVLDVASHHWIEEAYEK</sequence>
<protein>
    <recommendedName>
        <fullName evidence="3">Glyoxalase</fullName>
    </recommendedName>
</protein>
<evidence type="ECO:0000313" key="2">
    <source>
        <dbReference type="Proteomes" id="UP001597045"/>
    </source>
</evidence>